<protein>
    <submittedName>
        <fullName evidence="2">Uncharacterized protein</fullName>
    </submittedName>
</protein>
<feature type="compositionally biased region" description="Low complexity" evidence="1">
    <location>
        <begin position="85"/>
        <end position="96"/>
    </location>
</feature>
<reference evidence="2 3" key="1">
    <citation type="submission" date="2024-06" db="EMBL/GenBank/DDBJ databases">
        <authorList>
            <person name="Pan Q."/>
            <person name="Wen M."/>
            <person name="Jouanno E."/>
            <person name="Zahm M."/>
            <person name="Klopp C."/>
            <person name="Cabau C."/>
            <person name="Louis A."/>
            <person name="Berthelot C."/>
            <person name="Parey E."/>
            <person name="Roest Crollius H."/>
            <person name="Montfort J."/>
            <person name="Robinson-Rechavi M."/>
            <person name="Bouchez O."/>
            <person name="Lampietro C."/>
            <person name="Lopez Roques C."/>
            <person name="Donnadieu C."/>
            <person name="Postlethwait J."/>
            <person name="Bobe J."/>
            <person name="Verreycken H."/>
            <person name="Guiguen Y."/>
        </authorList>
    </citation>
    <scope>NUCLEOTIDE SEQUENCE [LARGE SCALE GENOMIC DNA]</scope>
    <source>
        <strain evidence="2">Up_M1</strain>
        <tissue evidence="2">Testis</tissue>
    </source>
</reference>
<feature type="compositionally biased region" description="Low complexity" evidence="1">
    <location>
        <begin position="247"/>
        <end position="267"/>
    </location>
</feature>
<feature type="compositionally biased region" description="Polar residues" evidence="1">
    <location>
        <begin position="68"/>
        <end position="84"/>
    </location>
</feature>
<feature type="compositionally biased region" description="Low complexity" evidence="1">
    <location>
        <begin position="1253"/>
        <end position="1263"/>
    </location>
</feature>
<feature type="compositionally biased region" description="Basic and acidic residues" evidence="1">
    <location>
        <begin position="1086"/>
        <end position="1095"/>
    </location>
</feature>
<feature type="compositionally biased region" description="Polar residues" evidence="1">
    <location>
        <begin position="152"/>
        <end position="163"/>
    </location>
</feature>
<evidence type="ECO:0000256" key="1">
    <source>
        <dbReference type="SAM" id="MobiDB-lite"/>
    </source>
</evidence>
<feature type="region of interest" description="Disordered" evidence="1">
    <location>
        <begin position="871"/>
        <end position="917"/>
    </location>
</feature>
<dbReference type="Proteomes" id="UP001557470">
    <property type="component" value="Unassembled WGS sequence"/>
</dbReference>
<feature type="region of interest" description="Disordered" evidence="1">
    <location>
        <begin position="1"/>
        <end position="119"/>
    </location>
</feature>
<feature type="region of interest" description="Disordered" evidence="1">
    <location>
        <begin position="721"/>
        <end position="763"/>
    </location>
</feature>
<feature type="region of interest" description="Disordered" evidence="1">
    <location>
        <begin position="131"/>
        <end position="280"/>
    </location>
</feature>
<accession>A0ABD0W8I9</accession>
<feature type="compositionally biased region" description="Polar residues" evidence="1">
    <location>
        <begin position="213"/>
        <end position="222"/>
    </location>
</feature>
<keyword evidence="3" id="KW-1185">Reference proteome</keyword>
<feature type="region of interest" description="Disordered" evidence="1">
    <location>
        <begin position="1066"/>
        <end position="1117"/>
    </location>
</feature>
<feature type="region of interest" description="Disordered" evidence="1">
    <location>
        <begin position="466"/>
        <end position="498"/>
    </location>
</feature>
<sequence>MQPPHRTASPGASCPPSASGGPNNFRRQRSHKNTGVMAMVGQPPPAQPLTDPFAFGRQVATSPMAGAPSSSPLPTQNPSASTYLQAGMGQGQQQTQPLDSAQAAFTPLGPPQSSTPEVCLFTPNSAMGCVPFPGQLPAPPSHAPHSAEEGYFNSSEPAPSITQRPRPMSSAPVPGQGPYSQDYRGEPNPQAIPFQPVPGASPLWAHNPRSCPPSVQNYFQPTSDPPPQAYHGPSQIPPHMPFLHLVSPLHTQQQAQPQQQSQLSPQLPDGPPNSQCSRPLGANALQQHNSHFQNQGYLSQSSAPQEPWFNQPNQAYHQMGAGPSRTRPDSSGSQYWPDSAGSHQGFNCGSATAPVPDGTISMFFKGNDVENEETLAGEGGRSVNGLQALQPSHNQVMTSSLLYAHPVAGAEAPQFDHAPFQKVDQLLPYMANANFPGTGILTQQDPAEAQFDHVENLECVPNQEVLPSEPQCSPAAAAAHAGDRYEAGPNLETPDSVPRPIRSASVCSSYSNVSHCSSTSTRRHQGVVGTFIQQESLQPSDDTHSTATALGYFEQIDTSPSGNAAAACQHISGRVYHSQTPTPSPPKPTGVFQASANSSFEPVCSHSVGVRPVEVDRARMVVESCSDLMAGNLEQPPDNVENVYVAAAVDSHAGIGVPPLGYPMSHSLSRPSSRAHVAHRPCESPATTLWAQQDPTSLGANILLAPAAPLVLAPLREPSAEVIQPPEDGPLDLQPPHRAPPPSHEPTENQENPPKVSEGELSNSQSSVGYASLLVSESLYQPVLIAPPISSDSVIPTINPALATYQNQYQPIAPRESNLSVISPPQFQGSDAAQPGSIKSTNQNLLFAHALVSFSSASSQSPINLARDVREEVRPEIKTPSSHSQAARLPLSQGQSMGGDSHSSLPVNSQSDPAAALSHAPAALNHTEQSNYELLDFSMHQSKITNQTGGQPPPSLQQGLPLASNAPGFYLQITKDAQQGARGTVAPPQGQPGAHPFPAHPLRPPSSLGSEQGYVPPPPPPGQIFGGYYGGAYPEYTDGRAPYPPAPYPPASVDLRAQQYYQDDPYRKADPRYSRYDGANPAYPPYREHQPERPSSRTSQNSNRPNSRQGLSPEDYQRAKRSAYDDYYAEHYKNQYGERSRWDTCNTAAGAYDPRYRDYYDQNYWYNYNPEAYRGREAAYYNQQPAQLYPAGHARTQGYDDQWRYYPGYDTSFDDDYLRQRNPYGDDFDRRSAHSEQSAHSLHSSHSHHSRRSSFSSHSQQSQVYRSQPDLTAVYNPTVSTLPLDYSYGQFPEHNEPGQSFSQYSFPSGYQAKNSIWVAAEQPPPRPVTPEKFSVPHRCARFGSGGHLIEVLPNLPSAGQPALVEIHNVETMLQDTQEQSELRSFPGPLLK</sequence>
<evidence type="ECO:0000313" key="2">
    <source>
        <dbReference type="EMBL" id="KAL0965918.1"/>
    </source>
</evidence>
<gene>
    <name evidence="2" type="ORF">UPYG_G00287850</name>
</gene>
<comment type="caution">
    <text evidence="2">The sequence shown here is derived from an EMBL/GenBank/DDBJ whole genome shotgun (WGS) entry which is preliminary data.</text>
</comment>
<feature type="compositionally biased region" description="Basic residues" evidence="1">
    <location>
        <begin position="1243"/>
        <end position="1252"/>
    </location>
</feature>
<dbReference type="PANTHER" id="PTHR13402:SF13">
    <property type="entry name" value="PROTEIN TRANSPORT PROTEIN SEC16A"/>
    <property type="match status" value="1"/>
</dbReference>
<dbReference type="PANTHER" id="PTHR13402">
    <property type="entry name" value="RGPR-RELATED"/>
    <property type="match status" value="1"/>
</dbReference>
<evidence type="ECO:0000313" key="3">
    <source>
        <dbReference type="Proteomes" id="UP001557470"/>
    </source>
</evidence>
<name>A0ABD0W8I9_UMBPY</name>
<feature type="compositionally biased region" description="Basic and acidic residues" evidence="1">
    <location>
        <begin position="1066"/>
        <end position="1075"/>
    </location>
</feature>
<feature type="region of interest" description="Disordered" evidence="1">
    <location>
        <begin position="1214"/>
        <end position="1271"/>
    </location>
</feature>
<proteinExistence type="predicted"/>
<dbReference type="EMBL" id="JAGEUA010000009">
    <property type="protein sequence ID" value="KAL0965918.1"/>
    <property type="molecule type" value="Genomic_DNA"/>
</dbReference>
<feature type="compositionally biased region" description="Polar residues" evidence="1">
    <location>
        <begin position="329"/>
        <end position="350"/>
    </location>
</feature>
<feature type="region of interest" description="Disordered" evidence="1">
    <location>
        <begin position="978"/>
        <end position="1030"/>
    </location>
</feature>
<feature type="compositionally biased region" description="Polar residues" evidence="1">
    <location>
        <begin position="294"/>
        <end position="316"/>
    </location>
</feature>
<feature type="compositionally biased region" description="Low complexity" evidence="1">
    <location>
        <begin position="8"/>
        <end position="22"/>
    </location>
</feature>
<feature type="compositionally biased region" description="Polar residues" evidence="1">
    <location>
        <begin position="1096"/>
        <end position="1110"/>
    </location>
</feature>
<feature type="region of interest" description="Disordered" evidence="1">
    <location>
        <begin position="294"/>
        <end position="352"/>
    </location>
</feature>
<organism evidence="2 3">
    <name type="scientific">Umbra pygmaea</name>
    <name type="common">Eastern mudminnow</name>
    <dbReference type="NCBI Taxonomy" id="75934"/>
    <lineage>
        <taxon>Eukaryota</taxon>
        <taxon>Metazoa</taxon>
        <taxon>Chordata</taxon>
        <taxon>Craniata</taxon>
        <taxon>Vertebrata</taxon>
        <taxon>Euteleostomi</taxon>
        <taxon>Actinopterygii</taxon>
        <taxon>Neopterygii</taxon>
        <taxon>Teleostei</taxon>
        <taxon>Protacanthopterygii</taxon>
        <taxon>Esociformes</taxon>
        <taxon>Umbridae</taxon>
        <taxon>Umbra</taxon>
    </lineage>
</organism>
<feature type="compositionally biased region" description="Polar residues" evidence="1">
    <location>
        <begin position="901"/>
        <end position="912"/>
    </location>
</feature>
<feature type="region of interest" description="Disordered" evidence="1">
    <location>
        <begin position="943"/>
        <end position="963"/>
    </location>
</feature>